<evidence type="ECO:0000313" key="1">
    <source>
        <dbReference type="EMBL" id="KAI3803372.1"/>
    </source>
</evidence>
<keyword evidence="2" id="KW-1185">Reference proteome</keyword>
<organism evidence="1 2">
    <name type="scientific">Smallanthus sonchifolius</name>
    <dbReference type="NCBI Taxonomy" id="185202"/>
    <lineage>
        <taxon>Eukaryota</taxon>
        <taxon>Viridiplantae</taxon>
        <taxon>Streptophyta</taxon>
        <taxon>Embryophyta</taxon>
        <taxon>Tracheophyta</taxon>
        <taxon>Spermatophyta</taxon>
        <taxon>Magnoliopsida</taxon>
        <taxon>eudicotyledons</taxon>
        <taxon>Gunneridae</taxon>
        <taxon>Pentapetalae</taxon>
        <taxon>asterids</taxon>
        <taxon>campanulids</taxon>
        <taxon>Asterales</taxon>
        <taxon>Asteraceae</taxon>
        <taxon>Asteroideae</taxon>
        <taxon>Heliantheae alliance</taxon>
        <taxon>Millerieae</taxon>
        <taxon>Smallanthus</taxon>
    </lineage>
</organism>
<name>A0ACB9I6G0_9ASTR</name>
<protein>
    <submittedName>
        <fullName evidence="1">Uncharacterized protein</fullName>
    </submittedName>
</protein>
<comment type="caution">
    <text evidence="1">The sequence shown here is derived from an EMBL/GenBank/DDBJ whole genome shotgun (WGS) entry which is preliminary data.</text>
</comment>
<reference evidence="2" key="1">
    <citation type="journal article" date="2022" name="Mol. Ecol. Resour.">
        <title>The genomes of chicory, endive, great burdock and yacon provide insights into Asteraceae palaeo-polyploidization history and plant inulin production.</title>
        <authorList>
            <person name="Fan W."/>
            <person name="Wang S."/>
            <person name="Wang H."/>
            <person name="Wang A."/>
            <person name="Jiang F."/>
            <person name="Liu H."/>
            <person name="Zhao H."/>
            <person name="Xu D."/>
            <person name="Zhang Y."/>
        </authorList>
    </citation>
    <scope>NUCLEOTIDE SEQUENCE [LARGE SCALE GENOMIC DNA]</scope>
    <source>
        <strain evidence="2">cv. Yunnan</strain>
    </source>
</reference>
<evidence type="ECO:0000313" key="2">
    <source>
        <dbReference type="Proteomes" id="UP001056120"/>
    </source>
</evidence>
<reference evidence="1 2" key="2">
    <citation type="journal article" date="2022" name="Mol. Ecol. Resour.">
        <title>The genomes of chicory, endive, great burdock and yacon provide insights into Asteraceae paleo-polyploidization history and plant inulin production.</title>
        <authorList>
            <person name="Fan W."/>
            <person name="Wang S."/>
            <person name="Wang H."/>
            <person name="Wang A."/>
            <person name="Jiang F."/>
            <person name="Liu H."/>
            <person name="Zhao H."/>
            <person name="Xu D."/>
            <person name="Zhang Y."/>
        </authorList>
    </citation>
    <scope>NUCLEOTIDE SEQUENCE [LARGE SCALE GENOMIC DNA]</scope>
    <source>
        <strain evidence="2">cv. Yunnan</strain>
        <tissue evidence="1">Leaves</tissue>
    </source>
</reference>
<dbReference type="Proteomes" id="UP001056120">
    <property type="component" value="Linkage Group LG10"/>
</dbReference>
<gene>
    <name evidence="1" type="ORF">L1987_31523</name>
</gene>
<proteinExistence type="predicted"/>
<accession>A0ACB9I6G0</accession>
<dbReference type="EMBL" id="CM042027">
    <property type="protein sequence ID" value="KAI3803372.1"/>
    <property type="molecule type" value="Genomic_DNA"/>
</dbReference>
<sequence>MYGLIGEAIRESGENWHPKDYLNFFCLANREDENRGEYVPLYSPHNGTQYWNAQKHRIFMVYVHSKLMIVDDIYILIGSANINQRSMDGQRDTEIAIGCYQSSENGRQTNKRDIHGYRMSLWYEHTGRTEEIFQDPESLECVVMMCQLGELMWQIYSGDEVIDMQGVHLVGYPVHVTQEGNVEDRVDSDGHFPDTKAQIKGKRSKVLPPIFTT</sequence>